<evidence type="ECO:0000313" key="6">
    <source>
        <dbReference type="EMBL" id="GGN10418.1"/>
    </source>
</evidence>
<feature type="transmembrane region" description="Helical" evidence="5">
    <location>
        <begin position="290"/>
        <end position="311"/>
    </location>
</feature>
<dbReference type="Proteomes" id="UP000608850">
    <property type="component" value="Unassembled WGS sequence"/>
</dbReference>
<keyword evidence="4 5" id="KW-0472">Membrane</keyword>
<dbReference type="OrthoDB" id="50404at2157"/>
<evidence type="ECO:0000313" key="7">
    <source>
        <dbReference type="Proteomes" id="UP000608850"/>
    </source>
</evidence>
<evidence type="ECO:0000256" key="4">
    <source>
        <dbReference type="ARBA" id="ARBA00023136"/>
    </source>
</evidence>
<dbReference type="GO" id="GO:0004252">
    <property type="term" value="F:serine-type endopeptidase activity"/>
    <property type="evidence" value="ECO:0007669"/>
    <property type="project" value="InterPro"/>
</dbReference>
<feature type="transmembrane region" description="Helical" evidence="5">
    <location>
        <begin position="164"/>
        <end position="186"/>
    </location>
</feature>
<dbReference type="PANTHER" id="PTHR10806">
    <property type="entry name" value="SIGNAL PEPTIDASE COMPLEX CATALYTIC SUBUNIT SEC11"/>
    <property type="match status" value="1"/>
</dbReference>
<proteinExistence type="predicted"/>
<keyword evidence="7" id="KW-1185">Reference proteome</keyword>
<dbReference type="CDD" id="cd06530">
    <property type="entry name" value="S26_SPase_I"/>
    <property type="match status" value="1"/>
</dbReference>
<dbReference type="GO" id="GO:0016020">
    <property type="term" value="C:membrane"/>
    <property type="evidence" value="ECO:0007669"/>
    <property type="project" value="UniProtKB-SubCell"/>
</dbReference>
<dbReference type="EMBL" id="BMOQ01000002">
    <property type="protein sequence ID" value="GGN10418.1"/>
    <property type="molecule type" value="Genomic_DNA"/>
</dbReference>
<accession>A0A830G9A7</accession>
<sequence>MLRTVSLAAFLVVAALVAAPAGSPVQVSYVYSDSMSPTLGIGDGYVLVPAGDVDSGDVVTFWSETRGAYTTHRVVAETADGFRTKGDNNPVADQAAGYPPVPRDAVIGRVLTWNDAPVVIPHLGRAVRFVHEHVALLAGLVGLAALLGRGRATGRPSRPASARSVLVPLLFAAVVGTAGVVALGGVTHAETVLAVENPTGTGSIPTVATGSSHALNYTVAVPSRPWTDRVVHTAGLRDVAVSRNATALTVSGRIRAPTDPGAVPVEVAVRRYPAVLPHSLLARLDAIEPLLAAALSAALAFSPAIALAALIDGRERLRGSRSRWWRLLTEGFE</sequence>
<dbReference type="InterPro" id="IPR019533">
    <property type="entry name" value="Peptidase_S26"/>
</dbReference>
<reference evidence="6 7" key="1">
    <citation type="journal article" date="2019" name="Int. J. Syst. Evol. Microbiol.">
        <title>The Global Catalogue of Microorganisms (GCM) 10K type strain sequencing project: providing services to taxonomists for standard genome sequencing and annotation.</title>
        <authorList>
            <consortium name="The Broad Institute Genomics Platform"/>
            <consortium name="The Broad Institute Genome Sequencing Center for Infectious Disease"/>
            <person name="Wu L."/>
            <person name="Ma J."/>
        </authorList>
    </citation>
    <scope>NUCLEOTIDE SEQUENCE [LARGE SCALE GENOMIC DNA]</scope>
    <source>
        <strain evidence="6 7">JCM 16331</strain>
    </source>
</reference>
<evidence type="ECO:0000256" key="5">
    <source>
        <dbReference type="SAM" id="Phobius"/>
    </source>
</evidence>
<dbReference type="PANTHER" id="PTHR10806:SF6">
    <property type="entry name" value="SIGNAL PEPTIDASE COMPLEX CATALYTIC SUBUNIT SEC11"/>
    <property type="match status" value="1"/>
</dbReference>
<dbReference type="InterPro" id="IPR036286">
    <property type="entry name" value="LexA/Signal_pep-like_sf"/>
</dbReference>
<gene>
    <name evidence="6" type="ORF">GCM10009021_07810</name>
</gene>
<organism evidence="6 7">
    <name type="scientific">Halarchaeum nitratireducens</name>
    <dbReference type="NCBI Taxonomy" id="489913"/>
    <lineage>
        <taxon>Archaea</taxon>
        <taxon>Methanobacteriati</taxon>
        <taxon>Methanobacteriota</taxon>
        <taxon>Stenosarchaea group</taxon>
        <taxon>Halobacteria</taxon>
        <taxon>Halobacteriales</taxon>
        <taxon>Halobacteriaceae</taxon>
    </lineage>
</organism>
<feature type="transmembrane region" description="Helical" evidence="5">
    <location>
        <begin position="133"/>
        <end position="152"/>
    </location>
</feature>
<dbReference type="RefSeq" id="WP_188877229.1">
    <property type="nucleotide sequence ID" value="NZ_BMOQ01000002.1"/>
</dbReference>
<dbReference type="AlphaFoldDB" id="A0A830G9A7"/>
<evidence type="ECO:0000256" key="2">
    <source>
        <dbReference type="ARBA" id="ARBA00022692"/>
    </source>
</evidence>
<comment type="subcellular location">
    <subcellularLocation>
        <location evidence="1">Membrane</location>
    </subcellularLocation>
</comment>
<dbReference type="GO" id="GO:0006465">
    <property type="term" value="P:signal peptide processing"/>
    <property type="evidence" value="ECO:0007669"/>
    <property type="project" value="InterPro"/>
</dbReference>
<evidence type="ECO:0000256" key="3">
    <source>
        <dbReference type="ARBA" id="ARBA00022989"/>
    </source>
</evidence>
<protein>
    <submittedName>
        <fullName evidence="6">S26 family signal peptidase</fullName>
    </submittedName>
</protein>
<name>A0A830G9A7_9EURY</name>
<dbReference type="InterPro" id="IPR001733">
    <property type="entry name" value="Peptidase_S26B"/>
</dbReference>
<keyword evidence="3 5" id="KW-1133">Transmembrane helix</keyword>
<evidence type="ECO:0000256" key="1">
    <source>
        <dbReference type="ARBA" id="ARBA00004370"/>
    </source>
</evidence>
<dbReference type="NCBIfam" id="TIGR02228">
    <property type="entry name" value="sigpep_I_arch"/>
    <property type="match status" value="1"/>
</dbReference>
<keyword evidence="2 5" id="KW-0812">Transmembrane</keyword>
<comment type="caution">
    <text evidence="6">The sequence shown here is derived from an EMBL/GenBank/DDBJ whole genome shotgun (WGS) entry which is preliminary data.</text>
</comment>
<dbReference type="SUPFAM" id="SSF51306">
    <property type="entry name" value="LexA/Signal peptidase"/>
    <property type="match status" value="1"/>
</dbReference>